<evidence type="ECO:0000256" key="3">
    <source>
        <dbReference type="SAM" id="Phobius"/>
    </source>
</evidence>
<gene>
    <name evidence="5" type="ORF">DXB16_02785</name>
</gene>
<accession>A0A3E5GI85</accession>
<dbReference type="InterPro" id="IPR029052">
    <property type="entry name" value="Metallo-depent_PP-like"/>
</dbReference>
<sequence length="309" mass="35264">MNRKNYIINQDVKEKLKLIKIILIIMAVFILYCMIETARELRDFRLTKYRICSPKLNGIRETKKIVFLSDLHNRMYGKENERLLESIKNQHPDLILIGGDMLVRKDGNSYDRTVRFLEKLPAICPVYCANGNHEQKLKELPDKYEQSYEGYKKALTACGIHMLENASETVRLDEAPVRISGLEIPLGVYARFGKKDLPIKEITDRIGEHGEEYQILLAHHPGYIQEYLEYGADLILSGHYHGGVMQLPGIGGVISPDFTLFPKYSGGIYREGAQTVVVSRGLGTHSVPVRLWNWPELIVLELSGTSEEM</sequence>
<dbReference type="SUPFAM" id="SSF56300">
    <property type="entry name" value="Metallo-dependent phosphatases"/>
    <property type="match status" value="1"/>
</dbReference>
<evidence type="ECO:0000259" key="4">
    <source>
        <dbReference type="Pfam" id="PF00149"/>
    </source>
</evidence>
<keyword evidence="3" id="KW-0472">Membrane</keyword>
<dbReference type="GO" id="GO:0009245">
    <property type="term" value="P:lipid A biosynthetic process"/>
    <property type="evidence" value="ECO:0007669"/>
    <property type="project" value="TreeGrafter"/>
</dbReference>
<feature type="transmembrane region" description="Helical" evidence="3">
    <location>
        <begin position="18"/>
        <end position="35"/>
    </location>
</feature>
<dbReference type="AlphaFoldDB" id="A0A3E5GI85"/>
<dbReference type="EMBL" id="QSVN01000002">
    <property type="protein sequence ID" value="RGO34437.1"/>
    <property type="molecule type" value="Genomic_DNA"/>
</dbReference>
<feature type="domain" description="Calcineurin-like phosphoesterase" evidence="4">
    <location>
        <begin position="64"/>
        <end position="242"/>
    </location>
</feature>
<dbReference type="PANTHER" id="PTHR31302">
    <property type="entry name" value="TRANSMEMBRANE PROTEIN WITH METALLOPHOSPHOESTERASE DOMAIN-RELATED"/>
    <property type="match status" value="1"/>
</dbReference>
<keyword evidence="1" id="KW-0479">Metal-binding</keyword>
<keyword evidence="3" id="KW-1133">Transmembrane helix</keyword>
<evidence type="ECO:0000313" key="5">
    <source>
        <dbReference type="EMBL" id="RGO34437.1"/>
    </source>
</evidence>
<dbReference type="GO" id="GO:0016020">
    <property type="term" value="C:membrane"/>
    <property type="evidence" value="ECO:0007669"/>
    <property type="project" value="GOC"/>
</dbReference>
<comment type="caution">
    <text evidence="5">The sequence shown here is derived from an EMBL/GenBank/DDBJ whole genome shotgun (WGS) entry which is preliminary data.</text>
</comment>
<dbReference type="Gene3D" id="3.60.21.10">
    <property type="match status" value="1"/>
</dbReference>
<name>A0A3E5GI85_9FIRM</name>
<protein>
    <submittedName>
        <fullName evidence="5">Metallophosphoesterase</fullName>
    </submittedName>
</protein>
<dbReference type="Proteomes" id="UP000261285">
    <property type="component" value="Unassembled WGS sequence"/>
</dbReference>
<dbReference type="GO" id="GO:0046872">
    <property type="term" value="F:metal ion binding"/>
    <property type="evidence" value="ECO:0007669"/>
    <property type="project" value="UniProtKB-KW"/>
</dbReference>
<organism evidence="5 6">
    <name type="scientific">Dorea longicatena</name>
    <dbReference type="NCBI Taxonomy" id="88431"/>
    <lineage>
        <taxon>Bacteria</taxon>
        <taxon>Bacillati</taxon>
        <taxon>Bacillota</taxon>
        <taxon>Clostridia</taxon>
        <taxon>Lachnospirales</taxon>
        <taxon>Lachnospiraceae</taxon>
        <taxon>Dorea</taxon>
    </lineage>
</organism>
<dbReference type="InterPro" id="IPR051158">
    <property type="entry name" value="Metallophosphoesterase_sf"/>
</dbReference>
<proteinExistence type="predicted"/>
<dbReference type="GO" id="GO:0008758">
    <property type="term" value="F:UDP-2,3-diacylglucosamine hydrolase activity"/>
    <property type="evidence" value="ECO:0007669"/>
    <property type="project" value="TreeGrafter"/>
</dbReference>
<evidence type="ECO:0000256" key="1">
    <source>
        <dbReference type="ARBA" id="ARBA00022723"/>
    </source>
</evidence>
<keyword evidence="2" id="KW-0378">Hydrolase</keyword>
<dbReference type="Pfam" id="PF00149">
    <property type="entry name" value="Metallophos"/>
    <property type="match status" value="1"/>
</dbReference>
<evidence type="ECO:0000313" key="6">
    <source>
        <dbReference type="Proteomes" id="UP000261285"/>
    </source>
</evidence>
<dbReference type="InterPro" id="IPR004843">
    <property type="entry name" value="Calcineurin-like_PHP"/>
</dbReference>
<reference evidence="5 6" key="1">
    <citation type="submission" date="2018-08" db="EMBL/GenBank/DDBJ databases">
        <title>A genome reference for cultivated species of the human gut microbiota.</title>
        <authorList>
            <person name="Zou Y."/>
            <person name="Xue W."/>
            <person name="Luo G."/>
        </authorList>
    </citation>
    <scope>NUCLEOTIDE SEQUENCE [LARGE SCALE GENOMIC DNA]</scope>
    <source>
        <strain evidence="5 6">OM02-16</strain>
    </source>
</reference>
<keyword evidence="3" id="KW-0812">Transmembrane</keyword>
<dbReference type="PANTHER" id="PTHR31302:SF31">
    <property type="entry name" value="PHOSPHODIESTERASE YAEI"/>
    <property type="match status" value="1"/>
</dbReference>
<evidence type="ECO:0000256" key="2">
    <source>
        <dbReference type="ARBA" id="ARBA00022801"/>
    </source>
</evidence>